<name>A0A366M746_9ACTN</name>
<dbReference type="EMBL" id="QMEY01000001">
    <property type="protein sequence ID" value="RBQ21653.1"/>
    <property type="molecule type" value="Genomic_DNA"/>
</dbReference>
<evidence type="ECO:0000313" key="1">
    <source>
        <dbReference type="EMBL" id="RBQ21653.1"/>
    </source>
</evidence>
<dbReference type="Proteomes" id="UP000253303">
    <property type="component" value="Unassembled WGS sequence"/>
</dbReference>
<gene>
    <name evidence="1" type="ORF">DP939_02775</name>
</gene>
<organism evidence="1 2">
    <name type="scientific">Spongiactinospora rosea</name>
    <dbReference type="NCBI Taxonomy" id="2248750"/>
    <lineage>
        <taxon>Bacteria</taxon>
        <taxon>Bacillati</taxon>
        <taxon>Actinomycetota</taxon>
        <taxon>Actinomycetes</taxon>
        <taxon>Streptosporangiales</taxon>
        <taxon>Streptosporangiaceae</taxon>
        <taxon>Spongiactinospora</taxon>
    </lineage>
</organism>
<evidence type="ECO:0000313" key="2">
    <source>
        <dbReference type="Proteomes" id="UP000253303"/>
    </source>
</evidence>
<sequence>MAMFSGEIAAQFISRGYAVYGITDHHDGISAVPADADGRVRFAIPVGRNHNFALAEELGTRAWLLLKYQEPDGSHPVSMCAHGRFVEECCDQRPAPVTQRGVTS</sequence>
<protein>
    <submittedName>
        <fullName evidence="1">Uncharacterized protein</fullName>
    </submittedName>
</protein>
<proteinExistence type="predicted"/>
<accession>A0A366M746</accession>
<keyword evidence="2" id="KW-1185">Reference proteome</keyword>
<dbReference type="AlphaFoldDB" id="A0A366M746"/>
<reference evidence="1 2" key="1">
    <citation type="submission" date="2018-06" db="EMBL/GenBank/DDBJ databases">
        <title>Sphaerisporangium craniellae sp. nov., isolated from a marine sponge in the South China Sea.</title>
        <authorList>
            <person name="Li L."/>
        </authorList>
    </citation>
    <scope>NUCLEOTIDE SEQUENCE [LARGE SCALE GENOMIC DNA]</scope>
    <source>
        <strain evidence="1 2">LHW63015</strain>
    </source>
</reference>
<dbReference type="RefSeq" id="WP_113978504.1">
    <property type="nucleotide sequence ID" value="NZ_QMEY01000001.1"/>
</dbReference>
<comment type="caution">
    <text evidence="1">The sequence shown here is derived from an EMBL/GenBank/DDBJ whole genome shotgun (WGS) entry which is preliminary data.</text>
</comment>